<keyword evidence="3" id="KW-1185">Reference proteome</keyword>
<dbReference type="EMBL" id="KZ308198">
    <property type="protein sequence ID" value="KAG8224509.1"/>
    <property type="molecule type" value="Genomic_DNA"/>
</dbReference>
<organism evidence="2 3">
    <name type="scientific">Ladona fulva</name>
    <name type="common">Scarce chaser dragonfly</name>
    <name type="synonym">Libellula fulva</name>
    <dbReference type="NCBI Taxonomy" id="123851"/>
    <lineage>
        <taxon>Eukaryota</taxon>
        <taxon>Metazoa</taxon>
        <taxon>Ecdysozoa</taxon>
        <taxon>Arthropoda</taxon>
        <taxon>Hexapoda</taxon>
        <taxon>Insecta</taxon>
        <taxon>Pterygota</taxon>
        <taxon>Palaeoptera</taxon>
        <taxon>Odonata</taxon>
        <taxon>Epiprocta</taxon>
        <taxon>Anisoptera</taxon>
        <taxon>Libelluloidea</taxon>
        <taxon>Libellulidae</taxon>
        <taxon>Ladona</taxon>
    </lineage>
</organism>
<dbReference type="Pfam" id="PF00167">
    <property type="entry name" value="FGF"/>
    <property type="match status" value="1"/>
</dbReference>
<dbReference type="Proteomes" id="UP000792457">
    <property type="component" value="Unassembled WGS sequence"/>
</dbReference>
<evidence type="ECO:0000313" key="3">
    <source>
        <dbReference type="Proteomes" id="UP000792457"/>
    </source>
</evidence>
<gene>
    <name evidence="2" type="ORF">J437_LFUL004992</name>
</gene>
<dbReference type="SUPFAM" id="SSF50353">
    <property type="entry name" value="Cytokine"/>
    <property type="match status" value="1"/>
</dbReference>
<dbReference type="AlphaFoldDB" id="A0A8K0NYI1"/>
<comment type="caution">
    <text evidence="2">The sequence shown here is derived from an EMBL/GenBank/DDBJ whole genome shotgun (WGS) entry which is preliminary data.</text>
</comment>
<sequence length="113" mass="12676">MPSSLLPLVEFPNNNPFPRHRNYPKSNFLVLLPAAILQRTSVSTGRLKIQGVATCLFLCMDRCGLLYGSVSLNAEGNCTNCTLYPASPPFSRSPNIPSRLFFDARFENRSFKY</sequence>
<reference evidence="2" key="1">
    <citation type="submission" date="2013-04" db="EMBL/GenBank/DDBJ databases">
        <authorList>
            <person name="Qu J."/>
            <person name="Murali S.C."/>
            <person name="Bandaranaike D."/>
            <person name="Bellair M."/>
            <person name="Blankenburg K."/>
            <person name="Chao H."/>
            <person name="Dinh H."/>
            <person name="Doddapaneni H."/>
            <person name="Downs B."/>
            <person name="Dugan-Rocha S."/>
            <person name="Elkadiri S."/>
            <person name="Gnanaolivu R.D."/>
            <person name="Hernandez B."/>
            <person name="Javaid M."/>
            <person name="Jayaseelan J.C."/>
            <person name="Lee S."/>
            <person name="Li M."/>
            <person name="Ming W."/>
            <person name="Munidasa M."/>
            <person name="Muniz J."/>
            <person name="Nguyen L."/>
            <person name="Ongeri F."/>
            <person name="Osuji N."/>
            <person name="Pu L.-L."/>
            <person name="Puazo M."/>
            <person name="Qu C."/>
            <person name="Quiroz J."/>
            <person name="Raj R."/>
            <person name="Weissenberger G."/>
            <person name="Xin Y."/>
            <person name="Zou X."/>
            <person name="Han Y."/>
            <person name="Richards S."/>
            <person name="Worley K."/>
            <person name="Muzny D."/>
            <person name="Gibbs R."/>
        </authorList>
    </citation>
    <scope>NUCLEOTIDE SEQUENCE</scope>
    <source>
        <strain evidence="2">Sampled in the wild</strain>
    </source>
</reference>
<dbReference type="GO" id="GO:0008083">
    <property type="term" value="F:growth factor activity"/>
    <property type="evidence" value="ECO:0007669"/>
    <property type="project" value="InterPro"/>
</dbReference>
<evidence type="ECO:0000313" key="2">
    <source>
        <dbReference type="EMBL" id="KAG8224509.1"/>
    </source>
</evidence>
<proteinExistence type="inferred from homology"/>
<dbReference type="InterPro" id="IPR002209">
    <property type="entry name" value="Fibroblast_GF_fam"/>
</dbReference>
<reference evidence="2" key="2">
    <citation type="submission" date="2017-10" db="EMBL/GenBank/DDBJ databases">
        <title>Ladona fulva Genome sequencing and assembly.</title>
        <authorList>
            <person name="Murali S."/>
            <person name="Richards S."/>
            <person name="Bandaranaike D."/>
            <person name="Bellair M."/>
            <person name="Blankenburg K."/>
            <person name="Chao H."/>
            <person name="Dinh H."/>
            <person name="Doddapaneni H."/>
            <person name="Dugan-Rocha S."/>
            <person name="Elkadiri S."/>
            <person name="Gnanaolivu R."/>
            <person name="Hernandez B."/>
            <person name="Skinner E."/>
            <person name="Javaid M."/>
            <person name="Lee S."/>
            <person name="Li M."/>
            <person name="Ming W."/>
            <person name="Munidasa M."/>
            <person name="Muniz J."/>
            <person name="Nguyen L."/>
            <person name="Hughes D."/>
            <person name="Osuji N."/>
            <person name="Pu L.-L."/>
            <person name="Puazo M."/>
            <person name="Qu C."/>
            <person name="Quiroz J."/>
            <person name="Raj R."/>
            <person name="Weissenberger G."/>
            <person name="Xin Y."/>
            <person name="Zou X."/>
            <person name="Han Y."/>
            <person name="Worley K."/>
            <person name="Muzny D."/>
            <person name="Gibbs R."/>
        </authorList>
    </citation>
    <scope>NUCLEOTIDE SEQUENCE</scope>
    <source>
        <strain evidence="2">Sampled in the wild</strain>
    </source>
</reference>
<accession>A0A8K0NYI1</accession>
<comment type="similarity">
    <text evidence="1">Belongs to the heparin-binding growth factors family.</text>
</comment>
<dbReference type="OrthoDB" id="5987799at2759"/>
<name>A0A8K0NYI1_LADFU</name>
<evidence type="ECO:0000256" key="1">
    <source>
        <dbReference type="ARBA" id="ARBA00007936"/>
    </source>
</evidence>
<dbReference type="InterPro" id="IPR008996">
    <property type="entry name" value="IL1/FGF"/>
</dbReference>
<protein>
    <submittedName>
        <fullName evidence="2">Uncharacterized protein</fullName>
    </submittedName>
</protein>
<dbReference type="Gene3D" id="2.80.10.50">
    <property type="match status" value="1"/>
</dbReference>